<keyword evidence="3" id="KW-1185">Reference proteome</keyword>
<evidence type="ECO:0000256" key="1">
    <source>
        <dbReference type="SAM" id="MobiDB-lite"/>
    </source>
</evidence>
<comment type="caution">
    <text evidence="2">The sequence shown here is derived from an EMBL/GenBank/DDBJ whole genome shotgun (WGS) entry which is preliminary data.</text>
</comment>
<dbReference type="EMBL" id="BLLF01000471">
    <property type="protein sequence ID" value="GFH12133.1"/>
    <property type="molecule type" value="Genomic_DNA"/>
</dbReference>
<feature type="compositionally biased region" description="Low complexity" evidence="1">
    <location>
        <begin position="14"/>
        <end position="31"/>
    </location>
</feature>
<accession>A0A699YPT3</accession>
<name>A0A699YPT3_HAELA</name>
<proteinExistence type="predicted"/>
<feature type="compositionally biased region" description="Polar residues" evidence="1">
    <location>
        <begin position="1"/>
        <end position="13"/>
    </location>
</feature>
<evidence type="ECO:0000313" key="3">
    <source>
        <dbReference type="Proteomes" id="UP000485058"/>
    </source>
</evidence>
<dbReference type="Proteomes" id="UP000485058">
    <property type="component" value="Unassembled WGS sequence"/>
</dbReference>
<sequence>MASSSYMENARATSSSEGSPAGAVGAVASSVRLPPPPLKGEEGGYGGKVICDHDGPASSALPGCFA</sequence>
<evidence type="ECO:0000313" key="2">
    <source>
        <dbReference type="EMBL" id="GFH12133.1"/>
    </source>
</evidence>
<feature type="region of interest" description="Disordered" evidence="1">
    <location>
        <begin position="1"/>
        <end position="41"/>
    </location>
</feature>
<reference evidence="2 3" key="1">
    <citation type="submission" date="2020-02" db="EMBL/GenBank/DDBJ databases">
        <title>Draft genome sequence of Haematococcus lacustris strain NIES-144.</title>
        <authorList>
            <person name="Morimoto D."/>
            <person name="Nakagawa S."/>
            <person name="Yoshida T."/>
            <person name="Sawayama S."/>
        </authorList>
    </citation>
    <scope>NUCLEOTIDE SEQUENCE [LARGE SCALE GENOMIC DNA]</scope>
    <source>
        <strain evidence="2 3">NIES-144</strain>
    </source>
</reference>
<dbReference type="AlphaFoldDB" id="A0A699YPT3"/>
<protein>
    <submittedName>
        <fullName evidence="2">Uncharacterized protein</fullName>
    </submittedName>
</protein>
<organism evidence="2 3">
    <name type="scientific">Haematococcus lacustris</name>
    <name type="common">Green alga</name>
    <name type="synonym">Haematococcus pluvialis</name>
    <dbReference type="NCBI Taxonomy" id="44745"/>
    <lineage>
        <taxon>Eukaryota</taxon>
        <taxon>Viridiplantae</taxon>
        <taxon>Chlorophyta</taxon>
        <taxon>core chlorophytes</taxon>
        <taxon>Chlorophyceae</taxon>
        <taxon>CS clade</taxon>
        <taxon>Chlamydomonadales</taxon>
        <taxon>Haematococcaceae</taxon>
        <taxon>Haematococcus</taxon>
    </lineage>
</organism>
<gene>
    <name evidence="2" type="ORF">HaLaN_07766</name>
</gene>